<reference evidence="5 6" key="1">
    <citation type="submission" date="2016-11" db="EMBL/GenBank/DDBJ databases">
        <title>The macronuclear genome of Stentor coeruleus: a giant cell with tiny introns.</title>
        <authorList>
            <person name="Slabodnick M."/>
            <person name="Ruby J.G."/>
            <person name="Reiff S.B."/>
            <person name="Swart E.C."/>
            <person name="Gosai S."/>
            <person name="Prabakaran S."/>
            <person name="Witkowska E."/>
            <person name="Larue G.E."/>
            <person name="Fisher S."/>
            <person name="Freeman R.M."/>
            <person name="Gunawardena J."/>
            <person name="Chu W."/>
            <person name="Stover N.A."/>
            <person name="Gregory B.D."/>
            <person name="Nowacki M."/>
            <person name="Derisi J."/>
            <person name="Roy S.W."/>
            <person name="Marshall W.F."/>
            <person name="Sood P."/>
        </authorList>
    </citation>
    <scope>NUCLEOTIDE SEQUENCE [LARGE SCALE GENOMIC DNA]</scope>
    <source>
        <strain evidence="5">WM001</strain>
    </source>
</reference>
<dbReference type="InterPro" id="IPR038286">
    <property type="entry name" value="IPK_sf"/>
</dbReference>
<dbReference type="SUPFAM" id="SSF56104">
    <property type="entry name" value="SAICAR synthase-like"/>
    <property type="match status" value="1"/>
</dbReference>
<dbReference type="GO" id="GO:0032958">
    <property type="term" value="P:inositol phosphate biosynthetic process"/>
    <property type="evidence" value="ECO:0007669"/>
    <property type="project" value="InterPro"/>
</dbReference>
<evidence type="ECO:0000256" key="2">
    <source>
        <dbReference type="ARBA" id="ARBA00022679"/>
    </source>
</evidence>
<dbReference type="Gene3D" id="3.30.470.160">
    <property type="entry name" value="Inositol polyphosphate kinase"/>
    <property type="match status" value="1"/>
</dbReference>
<comment type="similarity">
    <text evidence="1 4">Belongs to the inositol phosphokinase (IPK) family.</text>
</comment>
<evidence type="ECO:0000256" key="3">
    <source>
        <dbReference type="ARBA" id="ARBA00022777"/>
    </source>
</evidence>
<keyword evidence="6" id="KW-1185">Reference proteome</keyword>
<evidence type="ECO:0000313" key="5">
    <source>
        <dbReference type="EMBL" id="OMJ87494.1"/>
    </source>
</evidence>
<proteinExistence type="inferred from homology"/>
<dbReference type="InterPro" id="IPR005522">
    <property type="entry name" value="IPK"/>
</dbReference>
<dbReference type="Proteomes" id="UP000187209">
    <property type="component" value="Unassembled WGS sequence"/>
</dbReference>
<keyword evidence="2 4" id="KW-0808">Transferase</keyword>
<protein>
    <recommendedName>
        <fullName evidence="4">Kinase</fullName>
        <ecNumber evidence="4">2.7.-.-</ecNumber>
    </recommendedName>
</protein>
<gene>
    <name evidence="5" type="ORF">SteCoe_10746</name>
</gene>
<dbReference type="GO" id="GO:0005737">
    <property type="term" value="C:cytoplasm"/>
    <property type="evidence" value="ECO:0007669"/>
    <property type="project" value="TreeGrafter"/>
</dbReference>
<dbReference type="GO" id="GO:0005634">
    <property type="term" value="C:nucleus"/>
    <property type="evidence" value="ECO:0007669"/>
    <property type="project" value="TreeGrafter"/>
</dbReference>
<dbReference type="OrthoDB" id="309824at2759"/>
<dbReference type="AlphaFoldDB" id="A0A1R2CEP1"/>
<evidence type="ECO:0000313" key="6">
    <source>
        <dbReference type="Proteomes" id="UP000187209"/>
    </source>
</evidence>
<dbReference type="EMBL" id="MPUH01000175">
    <property type="protein sequence ID" value="OMJ87494.1"/>
    <property type="molecule type" value="Genomic_DNA"/>
</dbReference>
<dbReference type="GO" id="GO:0016301">
    <property type="term" value="F:kinase activity"/>
    <property type="evidence" value="ECO:0007669"/>
    <property type="project" value="UniProtKB-KW"/>
</dbReference>
<dbReference type="EC" id="2.7.-.-" evidence="4"/>
<evidence type="ECO:0000256" key="4">
    <source>
        <dbReference type="RuleBase" id="RU363090"/>
    </source>
</evidence>
<organism evidence="5 6">
    <name type="scientific">Stentor coeruleus</name>
    <dbReference type="NCBI Taxonomy" id="5963"/>
    <lineage>
        <taxon>Eukaryota</taxon>
        <taxon>Sar</taxon>
        <taxon>Alveolata</taxon>
        <taxon>Ciliophora</taxon>
        <taxon>Postciliodesmatophora</taxon>
        <taxon>Heterotrichea</taxon>
        <taxon>Heterotrichida</taxon>
        <taxon>Stentoridae</taxon>
        <taxon>Stentor</taxon>
    </lineage>
</organism>
<dbReference type="PANTHER" id="PTHR12400:SF21">
    <property type="entry name" value="KINASE"/>
    <property type="match status" value="1"/>
</dbReference>
<accession>A0A1R2CEP1</accession>
<keyword evidence="3 4" id="KW-0418">Kinase</keyword>
<name>A0A1R2CEP1_9CILI</name>
<dbReference type="PANTHER" id="PTHR12400">
    <property type="entry name" value="INOSITOL POLYPHOSPHATE KINASE"/>
    <property type="match status" value="1"/>
</dbReference>
<evidence type="ECO:0000256" key="1">
    <source>
        <dbReference type="ARBA" id="ARBA00007374"/>
    </source>
</evidence>
<sequence length="99" mass="11431">MDCKLGRITWTPHHTEKTIRDQKAKNKLTTTGTLGFRISGLVVKNNQGEKIEQLVKNEAFMSITDENIHDYFKKIVMDQGIIQVRVVENFIQETEKIKA</sequence>
<dbReference type="Pfam" id="PF03770">
    <property type="entry name" value="IPK"/>
    <property type="match status" value="1"/>
</dbReference>
<comment type="caution">
    <text evidence="5">The sequence shown here is derived from an EMBL/GenBank/DDBJ whole genome shotgun (WGS) entry which is preliminary data.</text>
</comment>